<evidence type="ECO:0000313" key="3">
    <source>
        <dbReference type="EMBL" id="GJS89380.1"/>
    </source>
</evidence>
<dbReference type="InterPro" id="IPR058594">
    <property type="entry name" value="PB1-like_dom_pln"/>
</dbReference>
<accession>A0ABQ4ZK38</accession>
<reference evidence="3" key="2">
    <citation type="submission" date="2022-01" db="EMBL/GenBank/DDBJ databases">
        <authorList>
            <person name="Yamashiro T."/>
            <person name="Shiraishi A."/>
            <person name="Satake H."/>
            <person name="Nakayama K."/>
        </authorList>
    </citation>
    <scope>NUCLEOTIDE SEQUENCE</scope>
</reference>
<dbReference type="PANTHER" id="PTHR31973:SF189">
    <property type="entry name" value="TRANSPOSASE, MUDR, PLANT, MULE TRANSPOSASE DOMAIN PROTEIN-RELATED"/>
    <property type="match status" value="1"/>
</dbReference>
<sequence>MASMNTRLNIEKLDENIVQKHGGSKQVGFKQLGPGAQGDREAEVFQVSNDDIVVAQRRLENKQPEEKTNTDCLVKQHEKEYQTGWKIKTGNVLDSCNQKSTQQCMKSEVAKHLGVVGIQQQNGLVDEINVTLFAKVRCFLIQSGLSKVFWAEDTTRSTYLVNMSPSSAIGFKKPIDKLGFFGWLASIKQGMLELVKVKCIFLRCRKGIVGTGLMQVLHGFEFEVAPLGDHTFEVEPQENVDQEVGLQEVQAQDLMDYQLVRDREQHLACELFGYREDGNEAAFAVATVEKIYAYESLTFNDTVACEVISKWKAGLKEGMDVRSDVYVLNNGCRKSSDDGHDYYWEYAPESGYELRLVAGIATGVLVKGCSLSEVPVQVKVVVYRSNSTIMLFIVNLYHDGVFIERPFDYTNGDLKVIDDVDFEEMLYVHMFDIIRRVVLISPTSLFFKLVDEPLVGLKPLKTDEDVGLFVKALYENGSIIDLYYEHNGYDVMEMIQNEKTPKEQAVKTLFKCNVDDDAPSNLEDLKDIVDFEVKGEENVVIFKNTTDDPWLNKLLGKGNFIGHTDDPITNLGGRFIHEENDPEDDIVDPKCKAMKNIVYPPIDPTTPWDQCNPVLDEGKCAAFKVKKPKDKNHDVDCSTNSDKADCSSKPDHAECSSKPETKKNGRTSEAIKERWTKACALYDHKEGLVEHYDKLWEYRQAILESYPGSTCQLETEDKDDDTIYFKRMYICFKAMGRDGNNQMYPLAWVVVGVENKDNWAWFLSLLQEDLKLGYGGGLTILSDGHKACLFFWLLYQYLVFFLPDSEHKQCTRHIYANFKRKWSGLQYKRLFWGAAACTVEQQFLQKMEQIKELDPTAHKWIIPARGKPIITMLEDIRIYLMQRMCHMNKLEDTITPSVKRQLEYLKERQRNWLVYPSGYREELSGILCVHAMAAYYHMNMDPELGVNEFYSKQQWYNAYQYSIRPVPGSNLWKPYENPSPLPPIERKRRGKPRKQRIKHPIEDDNHVSRVGKIPNNKGKGPLNSKDKGIDMSTTKRGNINVLGGSSKKRGTIRIRSPIKRGEDNQVTKGDSMGDCYLTTTEYQHKMDIKALAEDNKLNVHQVSMDLPVNEAPKNCTTKESHAQDLDPAPTLPTQEIQVHTRSKRKKQVATTCMRIYIKNRGRSERISNMQANKFKFDGNGIGSTANKAFNIFEDEE</sequence>
<gene>
    <name evidence="3" type="ORF">Tco_0772016</name>
</gene>
<dbReference type="PANTHER" id="PTHR31973">
    <property type="entry name" value="POLYPROTEIN, PUTATIVE-RELATED"/>
    <property type="match status" value="1"/>
</dbReference>
<dbReference type="Proteomes" id="UP001151760">
    <property type="component" value="Unassembled WGS sequence"/>
</dbReference>
<dbReference type="EMBL" id="BQNB010011345">
    <property type="protein sequence ID" value="GJS89380.1"/>
    <property type="molecule type" value="Genomic_DNA"/>
</dbReference>
<feature type="compositionally biased region" description="Basic residues" evidence="1">
    <location>
        <begin position="986"/>
        <end position="998"/>
    </location>
</feature>
<evidence type="ECO:0000313" key="4">
    <source>
        <dbReference type="Proteomes" id="UP001151760"/>
    </source>
</evidence>
<dbReference type="SUPFAM" id="SSF53098">
    <property type="entry name" value="Ribonuclease H-like"/>
    <property type="match status" value="1"/>
</dbReference>
<feature type="domain" description="PB1-like" evidence="2">
    <location>
        <begin position="394"/>
        <end position="486"/>
    </location>
</feature>
<dbReference type="Pfam" id="PF26130">
    <property type="entry name" value="PB1-like"/>
    <property type="match status" value="1"/>
</dbReference>
<reference evidence="3" key="1">
    <citation type="journal article" date="2022" name="Int. J. Mol. Sci.">
        <title>Draft Genome of Tanacetum Coccineum: Genomic Comparison of Closely Related Tanacetum-Family Plants.</title>
        <authorList>
            <person name="Yamashiro T."/>
            <person name="Shiraishi A."/>
            <person name="Nakayama K."/>
            <person name="Satake H."/>
        </authorList>
    </citation>
    <scope>NUCLEOTIDE SEQUENCE</scope>
</reference>
<comment type="caution">
    <text evidence="3">The sequence shown here is derived from an EMBL/GenBank/DDBJ whole genome shotgun (WGS) entry which is preliminary data.</text>
</comment>
<organism evidence="3 4">
    <name type="scientific">Tanacetum coccineum</name>
    <dbReference type="NCBI Taxonomy" id="301880"/>
    <lineage>
        <taxon>Eukaryota</taxon>
        <taxon>Viridiplantae</taxon>
        <taxon>Streptophyta</taxon>
        <taxon>Embryophyta</taxon>
        <taxon>Tracheophyta</taxon>
        <taxon>Spermatophyta</taxon>
        <taxon>Magnoliopsida</taxon>
        <taxon>eudicotyledons</taxon>
        <taxon>Gunneridae</taxon>
        <taxon>Pentapetalae</taxon>
        <taxon>asterids</taxon>
        <taxon>campanulids</taxon>
        <taxon>Asterales</taxon>
        <taxon>Asteraceae</taxon>
        <taxon>Asteroideae</taxon>
        <taxon>Anthemideae</taxon>
        <taxon>Anthemidinae</taxon>
        <taxon>Tanacetum</taxon>
    </lineage>
</organism>
<evidence type="ECO:0000256" key="1">
    <source>
        <dbReference type="SAM" id="MobiDB-lite"/>
    </source>
</evidence>
<dbReference type="InterPro" id="IPR012337">
    <property type="entry name" value="RNaseH-like_sf"/>
</dbReference>
<feature type="compositionally biased region" description="Basic and acidic residues" evidence="1">
    <location>
        <begin position="631"/>
        <end position="663"/>
    </location>
</feature>
<protein>
    <submittedName>
        <fullName evidence="3">Zinc finger, CCHC-type containing protein</fullName>
    </submittedName>
</protein>
<proteinExistence type="predicted"/>
<feature type="region of interest" description="Disordered" evidence="1">
    <location>
        <begin position="630"/>
        <end position="668"/>
    </location>
</feature>
<feature type="region of interest" description="Disordered" evidence="1">
    <location>
        <begin position="977"/>
        <end position="1045"/>
    </location>
</feature>
<name>A0ABQ4ZK38_9ASTR</name>
<evidence type="ECO:0000259" key="2">
    <source>
        <dbReference type="Pfam" id="PF26130"/>
    </source>
</evidence>
<keyword evidence="4" id="KW-1185">Reference proteome</keyword>